<evidence type="ECO:0000313" key="2">
    <source>
        <dbReference type="EMBL" id="MBP2240389.1"/>
    </source>
</evidence>
<reference evidence="2 3" key="1">
    <citation type="submission" date="2021-03" db="EMBL/GenBank/DDBJ databases">
        <title>Genomic Encyclopedia of Type Strains, Phase IV (KMG-IV): sequencing the most valuable type-strain genomes for metagenomic binning, comparative biology and taxonomic classification.</title>
        <authorList>
            <person name="Goeker M."/>
        </authorList>
    </citation>
    <scope>NUCLEOTIDE SEQUENCE [LARGE SCALE GENOMIC DNA]</scope>
    <source>
        <strain evidence="2 3">DSM 26675</strain>
    </source>
</reference>
<organism evidence="2 3">
    <name type="scientific">Cytobacillus eiseniae</name>
    <dbReference type="NCBI Taxonomy" id="762947"/>
    <lineage>
        <taxon>Bacteria</taxon>
        <taxon>Bacillati</taxon>
        <taxon>Bacillota</taxon>
        <taxon>Bacilli</taxon>
        <taxon>Bacillales</taxon>
        <taxon>Bacillaceae</taxon>
        <taxon>Cytobacillus</taxon>
    </lineage>
</organism>
<dbReference type="EMBL" id="JAGIKZ010000003">
    <property type="protein sequence ID" value="MBP2240389.1"/>
    <property type="molecule type" value="Genomic_DNA"/>
</dbReference>
<feature type="domain" description="DUF4097" evidence="1">
    <location>
        <begin position="43"/>
        <end position="276"/>
    </location>
</feature>
<keyword evidence="3" id="KW-1185">Reference proteome</keyword>
<dbReference type="Gene3D" id="2.160.20.120">
    <property type="match status" value="1"/>
</dbReference>
<name>A0ABS4RDH5_9BACI</name>
<dbReference type="InterPro" id="IPR025164">
    <property type="entry name" value="Toastrack_DUF4097"/>
</dbReference>
<comment type="caution">
    <text evidence="2">The sequence shown here is derived from an EMBL/GenBank/DDBJ whole genome shotgun (WGS) entry which is preliminary data.</text>
</comment>
<proteinExistence type="predicted"/>
<dbReference type="Pfam" id="PF13349">
    <property type="entry name" value="DUF4097"/>
    <property type="match status" value="1"/>
</dbReference>
<evidence type="ECO:0000313" key="3">
    <source>
        <dbReference type="Proteomes" id="UP001519293"/>
    </source>
</evidence>
<sequence length="281" mass="31031">MKRIFIIFICLIALYLLMTSNVRNLIPFGKSETEAEVSKHIDLIDIQVSSSSTTVVVEDRKDIKAELSGKGDVSVKKSGDTIHVKYNRQWYDGFNFLNQTPKLKIYIPEDYEKSMAIDVGSGYLNFRGSSIKLDELNVHVGSGKVDLRDIEAKEYTHNGSSGMIEINGLLTEKGSVKMSSGIVKIRDYQGALDAEVSSGQLDIQMDKIVDDINLEASSGHIKLDLPDHADFTLKGNYSSGYIDNDFPLTDKVVEKNKVEGVSGSGKHNITIKLSSGIAKIY</sequence>
<evidence type="ECO:0000259" key="1">
    <source>
        <dbReference type="Pfam" id="PF13349"/>
    </source>
</evidence>
<dbReference type="RefSeq" id="WP_066397461.1">
    <property type="nucleotide sequence ID" value="NZ_JAGIKZ010000003.1"/>
</dbReference>
<protein>
    <submittedName>
        <fullName evidence="2">Lia operon protein LiaG</fullName>
    </submittedName>
</protein>
<dbReference type="Proteomes" id="UP001519293">
    <property type="component" value="Unassembled WGS sequence"/>
</dbReference>
<accession>A0ABS4RDH5</accession>
<gene>
    <name evidence="2" type="ORF">J2Z40_000944</name>
</gene>